<name>A0A917V1F5_9PSED</name>
<organism evidence="2 3">
    <name type="scientific">Pseudomonas matsuisoli</name>
    <dbReference type="NCBI Taxonomy" id="1515666"/>
    <lineage>
        <taxon>Bacteria</taxon>
        <taxon>Pseudomonadati</taxon>
        <taxon>Pseudomonadota</taxon>
        <taxon>Gammaproteobacteria</taxon>
        <taxon>Pseudomonadales</taxon>
        <taxon>Pseudomonadaceae</taxon>
        <taxon>Pseudomonas</taxon>
    </lineage>
</organism>
<proteinExistence type="predicted"/>
<dbReference type="Gene3D" id="1.10.3300.10">
    <property type="entry name" value="Jann2411-like domain"/>
    <property type="match status" value="1"/>
</dbReference>
<dbReference type="InterPro" id="IPR023286">
    <property type="entry name" value="ABATE_dom_sf"/>
</dbReference>
<reference evidence="2" key="2">
    <citation type="submission" date="2020-09" db="EMBL/GenBank/DDBJ databases">
        <authorList>
            <person name="Sun Q."/>
            <person name="Ohkuma M."/>
        </authorList>
    </citation>
    <scope>NUCLEOTIDE SEQUENCE</scope>
    <source>
        <strain evidence="2">JCM 30078</strain>
    </source>
</reference>
<dbReference type="Pfam" id="PF11706">
    <property type="entry name" value="zf-CGNR"/>
    <property type="match status" value="1"/>
</dbReference>
<dbReference type="RefSeq" id="WP_229779529.1">
    <property type="nucleotide sequence ID" value="NZ_BMPO01000011.1"/>
</dbReference>
<accession>A0A917V1F5</accession>
<dbReference type="InterPro" id="IPR021005">
    <property type="entry name" value="Znf_CGNR"/>
</dbReference>
<reference evidence="2" key="1">
    <citation type="journal article" date="2014" name="Int. J. Syst. Evol. Microbiol.">
        <title>Complete genome sequence of Corynebacterium casei LMG S-19264T (=DSM 44701T), isolated from a smear-ripened cheese.</title>
        <authorList>
            <consortium name="US DOE Joint Genome Institute (JGI-PGF)"/>
            <person name="Walter F."/>
            <person name="Albersmeier A."/>
            <person name="Kalinowski J."/>
            <person name="Ruckert C."/>
        </authorList>
    </citation>
    <scope>NUCLEOTIDE SEQUENCE</scope>
    <source>
        <strain evidence="2">JCM 30078</strain>
    </source>
</reference>
<dbReference type="AlphaFoldDB" id="A0A917V1F5"/>
<gene>
    <name evidence="2" type="ORF">GCM10009304_38410</name>
</gene>
<evidence type="ECO:0000313" key="2">
    <source>
        <dbReference type="EMBL" id="GGK08646.1"/>
    </source>
</evidence>
<dbReference type="Pfam" id="PF07336">
    <property type="entry name" value="ABATE"/>
    <property type="match status" value="1"/>
</dbReference>
<evidence type="ECO:0000259" key="1">
    <source>
        <dbReference type="Pfam" id="PF11706"/>
    </source>
</evidence>
<dbReference type="Proteomes" id="UP000635983">
    <property type="component" value="Unassembled WGS sequence"/>
</dbReference>
<dbReference type="SUPFAM" id="SSF160904">
    <property type="entry name" value="Jann2411-like"/>
    <property type="match status" value="1"/>
</dbReference>
<sequence length="194" mass="21637">MNITRVTPPGAVFLADNLALDFINSEYGMGEQHHDCFSDNESVMNWLKAATVLPDDYAAPAPAGLLDLAHEFRECARNLVNAAMIGTPADFTVINTALDAGQPVTALGWSDEEQAFQAVTQRRDDSPPSLLWPVAQSLVNLLTNEKFEFVRQCEAHDCVLLFHDLTKSHRRRWCSMATCGNRMKVAAFRSRNKR</sequence>
<dbReference type="PANTHER" id="PTHR35525:SF3">
    <property type="entry name" value="BLL6575 PROTEIN"/>
    <property type="match status" value="1"/>
</dbReference>
<evidence type="ECO:0000313" key="3">
    <source>
        <dbReference type="Proteomes" id="UP000635983"/>
    </source>
</evidence>
<feature type="domain" description="Zinc finger CGNR" evidence="1">
    <location>
        <begin position="150"/>
        <end position="191"/>
    </location>
</feature>
<dbReference type="PANTHER" id="PTHR35525">
    <property type="entry name" value="BLL6575 PROTEIN"/>
    <property type="match status" value="1"/>
</dbReference>
<keyword evidence="3" id="KW-1185">Reference proteome</keyword>
<dbReference type="InterPro" id="IPR010852">
    <property type="entry name" value="ABATE"/>
</dbReference>
<comment type="caution">
    <text evidence="2">The sequence shown here is derived from an EMBL/GenBank/DDBJ whole genome shotgun (WGS) entry which is preliminary data.</text>
</comment>
<protein>
    <recommendedName>
        <fullName evidence="1">Zinc finger CGNR domain-containing protein</fullName>
    </recommendedName>
</protein>
<dbReference type="EMBL" id="BMPO01000011">
    <property type="protein sequence ID" value="GGK08646.1"/>
    <property type="molecule type" value="Genomic_DNA"/>
</dbReference>